<dbReference type="Proteomes" id="UP000199648">
    <property type="component" value="Unassembled WGS sequence"/>
</dbReference>
<dbReference type="AlphaFoldDB" id="A0A1G5R4L3"/>
<reference evidence="1 2" key="1">
    <citation type="submission" date="2016-10" db="EMBL/GenBank/DDBJ databases">
        <authorList>
            <person name="de Groot N.N."/>
        </authorList>
    </citation>
    <scope>NUCLEOTIDE SEQUENCE [LARGE SCALE GENOMIC DNA]</scope>
    <source>
        <strain evidence="1 2">HLD2</strain>
    </source>
</reference>
<evidence type="ECO:0008006" key="3">
    <source>
        <dbReference type="Google" id="ProtNLM"/>
    </source>
</evidence>
<accession>A0A1G5R4L3</accession>
<dbReference type="Gene3D" id="2.40.160.20">
    <property type="match status" value="1"/>
</dbReference>
<gene>
    <name evidence="1" type="ORF">SAMN03097708_03307</name>
</gene>
<dbReference type="RefSeq" id="WP_092999370.1">
    <property type="nucleotide sequence ID" value="NZ_FMWD01000021.1"/>
</dbReference>
<dbReference type="OrthoDB" id="5591863at2"/>
<dbReference type="STRING" id="415747.SAMN03097708_03307"/>
<organism evidence="1 2">
    <name type="scientific">Thiohalomonas denitrificans</name>
    <dbReference type="NCBI Taxonomy" id="415747"/>
    <lineage>
        <taxon>Bacteria</taxon>
        <taxon>Pseudomonadati</taxon>
        <taxon>Pseudomonadota</taxon>
        <taxon>Gammaproteobacteria</taxon>
        <taxon>Thiohalomonadales</taxon>
        <taxon>Thiohalomonadaceae</taxon>
        <taxon>Thiohalomonas</taxon>
    </lineage>
</organism>
<proteinExistence type="predicted"/>
<dbReference type="InterPro" id="IPR011250">
    <property type="entry name" value="OMP/PagP_B-barrel"/>
</dbReference>
<protein>
    <recommendedName>
        <fullName evidence="3">Outer membrane protein beta-barrel domain-containing protein</fullName>
    </recommendedName>
</protein>
<evidence type="ECO:0000313" key="2">
    <source>
        <dbReference type="Proteomes" id="UP000199648"/>
    </source>
</evidence>
<dbReference type="SUPFAM" id="SSF56925">
    <property type="entry name" value="OMPA-like"/>
    <property type="match status" value="1"/>
</dbReference>
<sequence length="199" mass="21294">MTRLLLPLLFGLFPAFVAAAEVSLLYGLQGGGRLEDLDSGTTLDLAEEPVRGLLIGTPLDAGRDLEFLYSRQETRLRDNAAVGEEVLADIDIHYLHLGGTVLSDHFEGWQGFLSGGLGLTHFSPRPGGQDSETRPSLSVGLGARWMATRTVGVRLEARGFGTLFNNNTSVFCSGGCTFAVSGDLLTQYAVMGGVVIRFD</sequence>
<evidence type="ECO:0000313" key="1">
    <source>
        <dbReference type="EMBL" id="SCZ68381.1"/>
    </source>
</evidence>
<keyword evidence="2" id="KW-1185">Reference proteome</keyword>
<name>A0A1G5R4L3_9GAMM</name>
<dbReference type="EMBL" id="FMWD01000021">
    <property type="protein sequence ID" value="SCZ68381.1"/>
    <property type="molecule type" value="Genomic_DNA"/>
</dbReference>